<keyword evidence="5 8" id="KW-1133">Transmembrane helix</keyword>
<name>A0A7K1FUZ8_9ACTN</name>
<feature type="transmembrane region" description="Helical" evidence="8">
    <location>
        <begin position="95"/>
        <end position="111"/>
    </location>
</feature>
<keyword evidence="3" id="KW-1003">Cell membrane</keyword>
<keyword evidence="6 8" id="KW-0472">Membrane</keyword>
<keyword evidence="10" id="KW-1185">Reference proteome</keyword>
<evidence type="ECO:0000256" key="8">
    <source>
        <dbReference type="SAM" id="Phobius"/>
    </source>
</evidence>
<feature type="region of interest" description="Disordered" evidence="7">
    <location>
        <begin position="599"/>
        <end position="649"/>
    </location>
</feature>
<evidence type="ECO:0000313" key="10">
    <source>
        <dbReference type="Proteomes" id="UP000460221"/>
    </source>
</evidence>
<feature type="transmembrane region" description="Helical" evidence="8">
    <location>
        <begin position="28"/>
        <end position="53"/>
    </location>
</feature>
<feature type="transmembrane region" description="Helical" evidence="8">
    <location>
        <begin position="324"/>
        <end position="343"/>
    </location>
</feature>
<dbReference type="GO" id="GO:0005886">
    <property type="term" value="C:plasma membrane"/>
    <property type="evidence" value="ECO:0007669"/>
    <property type="project" value="UniProtKB-SubCell"/>
</dbReference>
<dbReference type="PANTHER" id="PTHR43266:SF10">
    <property type="entry name" value="BACILYSIN EXPORTER BACE-RELATED"/>
    <property type="match status" value="1"/>
</dbReference>
<evidence type="ECO:0000256" key="2">
    <source>
        <dbReference type="ARBA" id="ARBA00022448"/>
    </source>
</evidence>
<feature type="region of interest" description="Disordered" evidence="7">
    <location>
        <begin position="700"/>
        <end position="722"/>
    </location>
</feature>
<gene>
    <name evidence="9" type="ORF">GIS00_24105</name>
</gene>
<proteinExistence type="predicted"/>
<feature type="transmembrane region" description="Helical" evidence="8">
    <location>
        <begin position="349"/>
        <end position="371"/>
    </location>
</feature>
<dbReference type="EMBL" id="WLYK01000013">
    <property type="protein sequence ID" value="MTD17023.1"/>
    <property type="molecule type" value="Genomic_DNA"/>
</dbReference>
<dbReference type="AlphaFoldDB" id="A0A7K1FUZ8"/>
<reference evidence="9 10" key="1">
    <citation type="submission" date="2019-11" db="EMBL/GenBank/DDBJ databases">
        <authorList>
            <person name="Jiang L.-Q."/>
        </authorList>
    </citation>
    <scope>NUCLEOTIDE SEQUENCE [LARGE SCALE GENOMIC DNA]</scope>
    <source>
        <strain evidence="9 10">YIM 132087</strain>
    </source>
</reference>
<dbReference type="InterPro" id="IPR027417">
    <property type="entry name" value="P-loop_NTPase"/>
</dbReference>
<dbReference type="PANTHER" id="PTHR43266">
    <property type="entry name" value="MACROLIDE-EFFLUX PROTEIN"/>
    <property type="match status" value="1"/>
</dbReference>
<feature type="transmembrane region" description="Helical" evidence="8">
    <location>
        <begin position="117"/>
        <end position="136"/>
    </location>
</feature>
<comment type="subcellular location">
    <subcellularLocation>
        <location evidence="1">Cell membrane</location>
        <topology evidence="1">Multi-pass membrane protein</topology>
    </subcellularLocation>
</comment>
<dbReference type="GO" id="GO:0016301">
    <property type="term" value="F:kinase activity"/>
    <property type="evidence" value="ECO:0007669"/>
    <property type="project" value="UniProtKB-KW"/>
</dbReference>
<evidence type="ECO:0000256" key="3">
    <source>
        <dbReference type="ARBA" id="ARBA00022475"/>
    </source>
</evidence>
<evidence type="ECO:0000256" key="7">
    <source>
        <dbReference type="SAM" id="MobiDB-lite"/>
    </source>
</evidence>
<dbReference type="GO" id="GO:0022857">
    <property type="term" value="F:transmembrane transporter activity"/>
    <property type="evidence" value="ECO:0007669"/>
    <property type="project" value="InterPro"/>
</dbReference>
<keyword evidence="4 8" id="KW-0812">Transmembrane</keyword>
<evidence type="ECO:0000256" key="5">
    <source>
        <dbReference type="ARBA" id="ARBA00022989"/>
    </source>
</evidence>
<dbReference type="RefSeq" id="WP_154771031.1">
    <property type="nucleotide sequence ID" value="NZ_WLYK01000013.1"/>
</dbReference>
<dbReference type="Gene3D" id="1.20.1250.20">
    <property type="entry name" value="MFS general substrate transporter like domains"/>
    <property type="match status" value="1"/>
</dbReference>
<feature type="compositionally biased region" description="Low complexity" evidence="7">
    <location>
        <begin position="603"/>
        <end position="632"/>
    </location>
</feature>
<dbReference type="InterPro" id="IPR011701">
    <property type="entry name" value="MFS"/>
</dbReference>
<keyword evidence="2" id="KW-0813">Transport</keyword>
<dbReference type="Proteomes" id="UP000460221">
    <property type="component" value="Unassembled WGS sequence"/>
</dbReference>
<keyword evidence="9" id="KW-0808">Transferase</keyword>
<dbReference type="Gene3D" id="3.40.50.300">
    <property type="entry name" value="P-loop containing nucleotide triphosphate hydrolases"/>
    <property type="match status" value="1"/>
</dbReference>
<feature type="transmembrane region" description="Helical" evidence="8">
    <location>
        <begin position="203"/>
        <end position="225"/>
    </location>
</feature>
<feature type="transmembrane region" description="Helical" evidence="8">
    <location>
        <begin position="292"/>
        <end position="312"/>
    </location>
</feature>
<dbReference type="SUPFAM" id="SSF103473">
    <property type="entry name" value="MFS general substrate transporter"/>
    <property type="match status" value="1"/>
</dbReference>
<feature type="transmembrane region" description="Helical" evidence="8">
    <location>
        <begin position="65"/>
        <end position="88"/>
    </location>
</feature>
<feature type="transmembrane region" description="Helical" evidence="8">
    <location>
        <begin position="262"/>
        <end position="286"/>
    </location>
</feature>
<evidence type="ECO:0000256" key="6">
    <source>
        <dbReference type="ARBA" id="ARBA00023136"/>
    </source>
</evidence>
<protein>
    <submittedName>
        <fullName evidence="9">dTMP kinase</fullName>
    </submittedName>
</protein>
<dbReference type="InterPro" id="IPR036259">
    <property type="entry name" value="MFS_trans_sf"/>
</dbReference>
<dbReference type="Pfam" id="PF07690">
    <property type="entry name" value="MFS_1"/>
    <property type="match status" value="1"/>
</dbReference>
<organism evidence="9 10">
    <name type="scientific">Nakamurella alba</name>
    <dbReference type="NCBI Taxonomy" id="2665158"/>
    <lineage>
        <taxon>Bacteria</taxon>
        <taxon>Bacillati</taxon>
        <taxon>Actinomycetota</taxon>
        <taxon>Actinomycetes</taxon>
        <taxon>Nakamurellales</taxon>
        <taxon>Nakamurellaceae</taxon>
        <taxon>Nakamurella</taxon>
    </lineage>
</organism>
<evidence type="ECO:0000256" key="1">
    <source>
        <dbReference type="ARBA" id="ARBA00004651"/>
    </source>
</evidence>
<sequence length="722" mass="74385">MSEGAGKAGRKEPGSLSVLLRIPVFRRLWLAISVSSLGDWLGLLATTSLAAYLTKESSGLAQGAAISGVLIIRLLPDLVLGPVAGALVDRFDRRVIAVIGDTSAGLLYLSIALTNNLVWLLVAQFLVEAVGLFSNPAKQAMWVNIVPRERLAVANQLNYVSIYGMVPVAAGLFALLSTISQFFGASALADDGGGFSTGPTSALAINIALIVDAATYFLCAGTVLFSRHLIPAFVEGHGESKSVFSLIGEGIRFIKNSRIMRSIYLGILGAFLAGGLTAGVAQAYVYGLGAGTAGYSILFGSVFTGLAVGMLIGPKVLPTIPRRMIFTSSIGAAGLVLLVMSVLQDFIGAVVAAVVMGLFAGIAWITGFTMIGHEVSDSLRGRVFSFVMSSVRITLLATIAAGPVVAGAIGAQSVMVGDFSWTVSGAGIVLACGGVIAVGVSIYTGRQVGGVVGGMWRRLARGRRGMLSDPGDHPGVLIVLEGADQQLVRARVDRLAAELAERGFVVRPAIGEPIPDQGDTPADALRAAAGLSDLVGSDIRAALEDGNVVLVNGYIDDLVVRFGAIGGLGEDAVLKMASWAVDRLMPDLTVVIDIDPGHRDPAAPDLDPAAPDLEPAAPDLDPAGPGSAAAGTGSEGVGPGGSPAPVAPDATGDVVISLEDIAQAYRERASTAPERYLVVPPSADDDLGAEALQRIESVLRTRSPRTGRQQAGEVLEPVEVST</sequence>
<feature type="transmembrane region" description="Helical" evidence="8">
    <location>
        <begin position="157"/>
        <end position="183"/>
    </location>
</feature>
<accession>A0A7K1FUZ8</accession>
<dbReference type="CDD" id="cd06173">
    <property type="entry name" value="MFS_MefA_like"/>
    <property type="match status" value="1"/>
</dbReference>
<comment type="caution">
    <text evidence="9">The sequence shown here is derived from an EMBL/GenBank/DDBJ whole genome shotgun (WGS) entry which is preliminary data.</text>
</comment>
<evidence type="ECO:0000256" key="4">
    <source>
        <dbReference type="ARBA" id="ARBA00022692"/>
    </source>
</evidence>
<evidence type="ECO:0000313" key="9">
    <source>
        <dbReference type="EMBL" id="MTD17023.1"/>
    </source>
</evidence>
<feature type="transmembrane region" description="Helical" evidence="8">
    <location>
        <begin position="383"/>
        <end position="409"/>
    </location>
</feature>
<feature type="transmembrane region" description="Helical" evidence="8">
    <location>
        <begin position="421"/>
        <end position="443"/>
    </location>
</feature>
<keyword evidence="9" id="KW-0418">Kinase</keyword>